<evidence type="ECO:0000256" key="3">
    <source>
        <dbReference type="ARBA" id="ARBA00029447"/>
    </source>
</evidence>
<reference evidence="9 10" key="1">
    <citation type="submission" date="2019-01" db="EMBL/GenBank/DDBJ databases">
        <authorList>
            <person name="Chen W.-M."/>
        </authorList>
    </citation>
    <scope>NUCLEOTIDE SEQUENCE [LARGE SCALE GENOMIC DNA]</scope>
    <source>
        <strain evidence="9 10">CCP-18</strain>
    </source>
</reference>
<dbReference type="PROSITE" id="PS50111">
    <property type="entry name" value="CHEMOTAXIS_TRANSDUC_2"/>
    <property type="match status" value="1"/>
</dbReference>
<feature type="domain" description="Methyl-accepting transducer" evidence="7">
    <location>
        <begin position="263"/>
        <end position="492"/>
    </location>
</feature>
<name>A0A437LLW0_9BURK</name>
<keyword evidence="10" id="KW-1185">Reference proteome</keyword>
<dbReference type="AlphaFoldDB" id="A0A437LLW0"/>
<dbReference type="InterPro" id="IPR051310">
    <property type="entry name" value="MCP_chemotaxis"/>
</dbReference>
<dbReference type="PANTHER" id="PTHR43531:SF14">
    <property type="entry name" value="METHYL-ACCEPTING CHEMOTAXIS PROTEIN I-RELATED"/>
    <property type="match status" value="1"/>
</dbReference>
<organism evidence="9 10">
    <name type="scientific">Inhella crocodyli</name>
    <dbReference type="NCBI Taxonomy" id="2499851"/>
    <lineage>
        <taxon>Bacteria</taxon>
        <taxon>Pseudomonadati</taxon>
        <taxon>Pseudomonadota</taxon>
        <taxon>Betaproteobacteria</taxon>
        <taxon>Burkholderiales</taxon>
        <taxon>Sphaerotilaceae</taxon>
        <taxon>Inhella</taxon>
    </lineage>
</organism>
<dbReference type="GO" id="GO:0004888">
    <property type="term" value="F:transmembrane signaling receptor activity"/>
    <property type="evidence" value="ECO:0007669"/>
    <property type="project" value="TreeGrafter"/>
</dbReference>
<dbReference type="SMART" id="SM00283">
    <property type="entry name" value="MA"/>
    <property type="match status" value="1"/>
</dbReference>
<accession>A0A437LLW0</accession>
<evidence type="ECO:0000256" key="6">
    <source>
        <dbReference type="SAM" id="Phobius"/>
    </source>
</evidence>
<dbReference type="SUPFAM" id="SSF58104">
    <property type="entry name" value="Methyl-accepting chemotaxis protein (MCP) signaling domain"/>
    <property type="match status" value="1"/>
</dbReference>
<evidence type="ECO:0000313" key="10">
    <source>
        <dbReference type="Proteomes" id="UP000288587"/>
    </source>
</evidence>
<dbReference type="GO" id="GO:0006935">
    <property type="term" value="P:chemotaxis"/>
    <property type="evidence" value="ECO:0007669"/>
    <property type="project" value="TreeGrafter"/>
</dbReference>
<sequence length="568" mass="58898">MPKKSWSLATQMWVPVVALIVVLTITAVLLVGRTLRLIDESKVQQATQQEKLELSLKLHDWPEAHAAVSMAVALASDEALKAPLAEQQKALTQRITEGLARMGKLVSDSEERGVMGKVQAAADDYLGASAKALAGGADGAAWKAQTAASQQALAQATESLHALQERQESALRADISGARLKSTYAVLAVVIVVAIAFSGSTFYLVRTIINPVKSAIGLAEHIADGDLTREVRVDRGDELGDLQKALAQMRDGLADMVTKAHEGADSVQTAAAEIASGNMDLSQRTETTAAHVQQTNSAINDLGVAVRHSAESAATANQLAQSAATVAQRGGEVVGQVVSTMEQINTSSKKIADIIGVIDGIAFQTNILALNAAVEAARAGEQGRGFAVVAGEVRSLASRSAEAAREIKTLISASVERVEAGTRLVADAGSTMDELVGNVNKVSDVIGEISASTAEQNQHLSGVAASMVQLDQMSQSNAALVEEGAAAAESLKEQAVKLHQLVSRYRVEGSARRAPAPAAPAPAPRPALAKASPKPVARPMPAPAPRPAAAPTPAAPAVAAADGDWETF</sequence>
<keyword evidence="6" id="KW-0812">Transmembrane</keyword>
<feature type="transmembrane region" description="Helical" evidence="6">
    <location>
        <begin position="12"/>
        <end position="32"/>
    </location>
</feature>
<evidence type="ECO:0000256" key="1">
    <source>
        <dbReference type="ARBA" id="ARBA00004370"/>
    </source>
</evidence>
<dbReference type="InterPro" id="IPR004089">
    <property type="entry name" value="MCPsignal_dom"/>
</dbReference>
<evidence type="ECO:0000256" key="2">
    <source>
        <dbReference type="ARBA" id="ARBA00022481"/>
    </source>
</evidence>
<dbReference type="EMBL" id="SACM01000002">
    <property type="protein sequence ID" value="RVT86407.1"/>
    <property type="molecule type" value="Genomic_DNA"/>
</dbReference>
<dbReference type="RefSeq" id="WP_127682902.1">
    <property type="nucleotide sequence ID" value="NZ_SACM01000002.1"/>
</dbReference>
<dbReference type="SMART" id="SM00304">
    <property type="entry name" value="HAMP"/>
    <property type="match status" value="1"/>
</dbReference>
<keyword evidence="6" id="KW-0472">Membrane</keyword>
<keyword evidence="2" id="KW-0488">Methylation</keyword>
<dbReference type="Pfam" id="PF00015">
    <property type="entry name" value="MCPsignal"/>
    <property type="match status" value="1"/>
</dbReference>
<dbReference type="Gene3D" id="1.10.287.950">
    <property type="entry name" value="Methyl-accepting chemotaxis protein"/>
    <property type="match status" value="1"/>
</dbReference>
<dbReference type="CDD" id="cd06225">
    <property type="entry name" value="HAMP"/>
    <property type="match status" value="1"/>
</dbReference>
<evidence type="ECO:0000259" key="7">
    <source>
        <dbReference type="PROSITE" id="PS50111"/>
    </source>
</evidence>
<evidence type="ECO:0000313" key="9">
    <source>
        <dbReference type="EMBL" id="RVT86407.1"/>
    </source>
</evidence>
<feature type="transmembrane region" description="Helical" evidence="6">
    <location>
        <begin position="184"/>
        <end position="205"/>
    </location>
</feature>
<dbReference type="Pfam" id="PF00672">
    <property type="entry name" value="HAMP"/>
    <property type="match status" value="1"/>
</dbReference>
<feature type="compositionally biased region" description="Pro residues" evidence="5">
    <location>
        <begin position="536"/>
        <end position="554"/>
    </location>
</feature>
<gene>
    <name evidence="9" type="ORF">EOD73_10330</name>
</gene>
<evidence type="ECO:0000256" key="4">
    <source>
        <dbReference type="PROSITE-ProRule" id="PRU00284"/>
    </source>
</evidence>
<feature type="region of interest" description="Disordered" evidence="5">
    <location>
        <begin position="510"/>
        <end position="568"/>
    </location>
</feature>
<comment type="similarity">
    <text evidence="3">Belongs to the methyl-accepting chemotaxis (MCP) protein family.</text>
</comment>
<dbReference type="InterPro" id="IPR003660">
    <property type="entry name" value="HAMP_dom"/>
</dbReference>
<dbReference type="OrthoDB" id="1884279at2"/>
<comment type="caution">
    <text evidence="9">The sequence shown here is derived from an EMBL/GenBank/DDBJ whole genome shotgun (WGS) entry which is preliminary data.</text>
</comment>
<keyword evidence="4" id="KW-0807">Transducer</keyword>
<dbReference type="CDD" id="cd11386">
    <property type="entry name" value="MCP_signal"/>
    <property type="match status" value="1"/>
</dbReference>
<dbReference type="Proteomes" id="UP000288587">
    <property type="component" value="Unassembled WGS sequence"/>
</dbReference>
<feature type="compositionally biased region" description="Low complexity" evidence="5">
    <location>
        <begin position="526"/>
        <end position="535"/>
    </location>
</feature>
<dbReference type="GO" id="GO:0007165">
    <property type="term" value="P:signal transduction"/>
    <property type="evidence" value="ECO:0007669"/>
    <property type="project" value="UniProtKB-KW"/>
</dbReference>
<evidence type="ECO:0000256" key="5">
    <source>
        <dbReference type="SAM" id="MobiDB-lite"/>
    </source>
</evidence>
<comment type="subcellular location">
    <subcellularLocation>
        <location evidence="1">Membrane</location>
    </subcellularLocation>
</comment>
<evidence type="ECO:0000259" key="8">
    <source>
        <dbReference type="PROSITE" id="PS50885"/>
    </source>
</evidence>
<proteinExistence type="inferred from homology"/>
<dbReference type="PROSITE" id="PS50885">
    <property type="entry name" value="HAMP"/>
    <property type="match status" value="1"/>
</dbReference>
<protein>
    <submittedName>
        <fullName evidence="9">HAMP domain-containing protein</fullName>
    </submittedName>
</protein>
<feature type="domain" description="HAMP" evidence="8">
    <location>
        <begin position="206"/>
        <end position="258"/>
    </location>
</feature>
<dbReference type="PANTHER" id="PTHR43531">
    <property type="entry name" value="PROTEIN ICFG"/>
    <property type="match status" value="1"/>
</dbReference>
<dbReference type="FunFam" id="1.10.287.950:FF:000001">
    <property type="entry name" value="Methyl-accepting chemotaxis sensory transducer"/>
    <property type="match status" value="1"/>
</dbReference>
<dbReference type="GO" id="GO:0005886">
    <property type="term" value="C:plasma membrane"/>
    <property type="evidence" value="ECO:0007669"/>
    <property type="project" value="TreeGrafter"/>
</dbReference>
<keyword evidence="6" id="KW-1133">Transmembrane helix</keyword>